<dbReference type="PANTHER" id="PTHR47495:SF2">
    <property type="entry name" value="ALDEHYDE DEHYDROGENASE"/>
    <property type="match status" value="1"/>
</dbReference>
<evidence type="ECO:0000259" key="1">
    <source>
        <dbReference type="SMART" id="SM01008"/>
    </source>
</evidence>
<dbReference type="InterPro" id="IPR008274">
    <property type="entry name" value="AldOxase/xan_DH_MoCoBD1"/>
</dbReference>
<evidence type="ECO:0000313" key="2">
    <source>
        <dbReference type="EMBL" id="SPF46603.1"/>
    </source>
</evidence>
<dbReference type="InterPro" id="IPR036856">
    <property type="entry name" value="Ald_Oxase/Xan_DH_a/b_sf"/>
</dbReference>
<dbReference type="Gene3D" id="3.90.1170.50">
    <property type="entry name" value="Aldehyde oxidase/xanthine dehydrogenase, a/b hammerhead"/>
    <property type="match status" value="2"/>
</dbReference>
<dbReference type="GO" id="GO:0004854">
    <property type="term" value="F:xanthine dehydrogenase activity"/>
    <property type="evidence" value="ECO:0007669"/>
    <property type="project" value="UniProtKB-EC"/>
</dbReference>
<dbReference type="OrthoDB" id="9759099at2"/>
<dbReference type="SMART" id="SM01008">
    <property type="entry name" value="Ald_Xan_dh_C"/>
    <property type="match status" value="1"/>
</dbReference>
<dbReference type="Pfam" id="PF02738">
    <property type="entry name" value="MoCoBD_1"/>
    <property type="match status" value="1"/>
</dbReference>
<dbReference type="PANTHER" id="PTHR47495">
    <property type="entry name" value="ALDEHYDE DEHYDROGENASE"/>
    <property type="match status" value="1"/>
</dbReference>
<dbReference type="Proteomes" id="UP000238701">
    <property type="component" value="Unassembled WGS sequence"/>
</dbReference>
<organism evidence="2 3">
    <name type="scientific">Candidatus Sulfotelmatobacter kueseliae</name>
    <dbReference type="NCBI Taxonomy" id="2042962"/>
    <lineage>
        <taxon>Bacteria</taxon>
        <taxon>Pseudomonadati</taxon>
        <taxon>Acidobacteriota</taxon>
        <taxon>Terriglobia</taxon>
        <taxon>Terriglobales</taxon>
        <taxon>Candidatus Korobacteraceae</taxon>
        <taxon>Candidatus Sulfotelmatobacter</taxon>
    </lineage>
</organism>
<keyword evidence="2" id="KW-0560">Oxidoreductase</keyword>
<accession>A0A2U3L3V4</accession>
<evidence type="ECO:0000313" key="3">
    <source>
        <dbReference type="Proteomes" id="UP000238701"/>
    </source>
</evidence>
<feature type="domain" description="Aldehyde oxidase/xanthine dehydrogenase a/b hammerhead" evidence="1">
    <location>
        <begin position="29"/>
        <end position="118"/>
    </location>
</feature>
<dbReference type="EC" id="1.17.1.4" evidence="2"/>
<dbReference type="Pfam" id="PF20256">
    <property type="entry name" value="MoCoBD_2"/>
    <property type="match status" value="1"/>
</dbReference>
<dbReference type="SUPFAM" id="SSF56003">
    <property type="entry name" value="Molybdenum cofactor-binding domain"/>
    <property type="match status" value="1"/>
</dbReference>
<protein>
    <submittedName>
        <fullName evidence="2">Xanthine dehydrogenase, molybdenum binding subunit apoprotein</fullName>
        <ecNumber evidence="2">1.17.1.4</ecNumber>
    </submittedName>
</protein>
<dbReference type="Gene3D" id="3.30.365.10">
    <property type="entry name" value="Aldehyde oxidase/xanthine dehydrogenase, molybdopterin binding domain"/>
    <property type="match status" value="4"/>
</dbReference>
<name>A0A2U3L3V4_9BACT</name>
<sequence length="787" mass="83704">MPDYAWPDAQHRTLIGTRVSRVDSPAKVSGQAKYTYDVHQPGMLYGKVLRCPYAHAKIVSLDTSAAEKMPGVKAVHIVQGPGTTIHWAGDEIVAVAAVDEPTAEDAIRLIKVEYKQLEHLVSDAEPPKSGVQEEGPLSMDTIDDMLDNQVPAGQMVSQIQQYGITEKPSEDTLNGLKEDGASDAVLDALRTAAVHAEVASKLPSSYQKAAAQTTGDPEKAFAEAAVVSEGLYGIPVITHCCLESHGSISEWTDPDHLFTHISTQNVSGIPGQMAESLKMPATNIRVHEDHIGGGFGSKFSPDRWGIFTAEISKKAGGKPVRIMLERDAELEVAGARPSAYARVKVGATKDGTVVAWQSNSWGTGGPGGGGMPPIPYVFSIPNQRQEHIAIRNNIGPARAWRAPNHPQAAVLTMCALDDLAAKLNMDPAEFFGKNLNLTKQRESTYREELAIASELMDWKQKWHPRTRIASGDMTRGVGLSFHTWGGRGHASDCDLTIHPDGSVDIKLGTQDLGTGTRTCILIVASETLGIPMEAIQLQIGDTTYPPSGGSGGSTTIGGVSSSTRRAAADARDALFAKVAPALNTQPDQLECVNGKVSVKGDSSRSLSWKEACSKLGVMPLTIRGKNPDKSKPPDLTNSGVGGVQMAEVEVDTDTGVVKVKKMVAVQDCGLVIDLKTAETQCYGALIMGISYSLYEEKVMDPTTGRMLNSDMGFYRLAGLSDIPELVVHMMTGKGYDERGVIGLGEPPVISPGAAISNAVANAIGVRVPFLPLTPDPVLAALEQKAGA</sequence>
<dbReference type="AlphaFoldDB" id="A0A2U3L3V4"/>
<dbReference type="InterPro" id="IPR052516">
    <property type="entry name" value="N-heterocyclic_Hydroxylase"/>
</dbReference>
<dbReference type="EMBL" id="OMOD01000163">
    <property type="protein sequence ID" value="SPF46603.1"/>
    <property type="molecule type" value="Genomic_DNA"/>
</dbReference>
<proteinExistence type="predicted"/>
<dbReference type="Pfam" id="PF01315">
    <property type="entry name" value="Ald_Xan_dh_C"/>
    <property type="match status" value="1"/>
</dbReference>
<dbReference type="InterPro" id="IPR037165">
    <property type="entry name" value="AldOxase/xan_DH_Mopterin-bd_sf"/>
</dbReference>
<gene>
    <name evidence="2" type="ORF">SBA1_670009</name>
</gene>
<reference evidence="3" key="1">
    <citation type="submission" date="2018-02" db="EMBL/GenBank/DDBJ databases">
        <authorList>
            <person name="Hausmann B."/>
        </authorList>
    </citation>
    <scope>NUCLEOTIDE SEQUENCE [LARGE SCALE GENOMIC DNA]</scope>
    <source>
        <strain evidence="3">Peat soil MAG SbA1</strain>
    </source>
</reference>
<dbReference type="InterPro" id="IPR000674">
    <property type="entry name" value="Ald_Oxase/Xan_DH_a/b"/>
</dbReference>
<dbReference type="InterPro" id="IPR046867">
    <property type="entry name" value="AldOxase/xan_DH_MoCoBD2"/>
</dbReference>
<dbReference type="SUPFAM" id="SSF54665">
    <property type="entry name" value="CO dehydrogenase molybdoprotein N-domain-like"/>
    <property type="match status" value="1"/>
</dbReference>